<reference evidence="1" key="2">
    <citation type="submission" date="2020-11" db="EMBL/GenBank/DDBJ databases">
        <authorList>
            <person name="McCartney M.A."/>
            <person name="Auch B."/>
            <person name="Kono T."/>
            <person name="Mallez S."/>
            <person name="Becker A."/>
            <person name="Gohl D.M."/>
            <person name="Silverstein K.A.T."/>
            <person name="Koren S."/>
            <person name="Bechman K.B."/>
            <person name="Herman A."/>
            <person name="Abrahante J.E."/>
            <person name="Garbe J."/>
        </authorList>
    </citation>
    <scope>NUCLEOTIDE SEQUENCE</scope>
    <source>
        <strain evidence="1">Duluth1</strain>
        <tissue evidence="1">Whole animal</tissue>
    </source>
</reference>
<dbReference type="Proteomes" id="UP000828390">
    <property type="component" value="Unassembled WGS sequence"/>
</dbReference>
<dbReference type="AlphaFoldDB" id="A0A9D4FGR4"/>
<gene>
    <name evidence="1" type="ORF">DPMN_152044</name>
</gene>
<name>A0A9D4FGR4_DREPO</name>
<evidence type="ECO:0000313" key="2">
    <source>
        <dbReference type="Proteomes" id="UP000828390"/>
    </source>
</evidence>
<comment type="caution">
    <text evidence="1">The sequence shown here is derived from an EMBL/GenBank/DDBJ whole genome shotgun (WGS) entry which is preliminary data.</text>
</comment>
<keyword evidence="2" id="KW-1185">Reference proteome</keyword>
<dbReference type="EMBL" id="JAIWYP010000007">
    <property type="protein sequence ID" value="KAH3798445.1"/>
    <property type="molecule type" value="Genomic_DNA"/>
</dbReference>
<reference evidence="1" key="1">
    <citation type="journal article" date="2019" name="bioRxiv">
        <title>The Genome of the Zebra Mussel, Dreissena polymorpha: A Resource for Invasive Species Research.</title>
        <authorList>
            <person name="McCartney M.A."/>
            <person name="Auch B."/>
            <person name="Kono T."/>
            <person name="Mallez S."/>
            <person name="Zhang Y."/>
            <person name="Obille A."/>
            <person name="Becker A."/>
            <person name="Abrahante J.E."/>
            <person name="Garbe J."/>
            <person name="Badalamenti J.P."/>
            <person name="Herman A."/>
            <person name="Mangelson H."/>
            <person name="Liachko I."/>
            <person name="Sullivan S."/>
            <person name="Sone E.D."/>
            <person name="Koren S."/>
            <person name="Silverstein K.A.T."/>
            <person name="Beckman K.B."/>
            <person name="Gohl D.M."/>
        </authorList>
    </citation>
    <scope>NUCLEOTIDE SEQUENCE</scope>
    <source>
        <strain evidence="1">Duluth1</strain>
        <tissue evidence="1">Whole animal</tissue>
    </source>
</reference>
<accession>A0A9D4FGR4</accession>
<organism evidence="1 2">
    <name type="scientific">Dreissena polymorpha</name>
    <name type="common">Zebra mussel</name>
    <name type="synonym">Mytilus polymorpha</name>
    <dbReference type="NCBI Taxonomy" id="45954"/>
    <lineage>
        <taxon>Eukaryota</taxon>
        <taxon>Metazoa</taxon>
        <taxon>Spiralia</taxon>
        <taxon>Lophotrochozoa</taxon>
        <taxon>Mollusca</taxon>
        <taxon>Bivalvia</taxon>
        <taxon>Autobranchia</taxon>
        <taxon>Heteroconchia</taxon>
        <taxon>Euheterodonta</taxon>
        <taxon>Imparidentia</taxon>
        <taxon>Neoheterodontei</taxon>
        <taxon>Myida</taxon>
        <taxon>Dreissenoidea</taxon>
        <taxon>Dreissenidae</taxon>
        <taxon>Dreissena</taxon>
    </lineage>
</organism>
<evidence type="ECO:0000313" key="1">
    <source>
        <dbReference type="EMBL" id="KAH3798445.1"/>
    </source>
</evidence>
<protein>
    <submittedName>
        <fullName evidence="1">Uncharacterized protein</fullName>
    </submittedName>
</protein>
<sequence>MAVDSMRVCGSLFFAGGGFDASDCVVCVGDGGFTSGGAFGAGGGVMPGSGGFSAQDSGIGTAGLTGRWETGGSTEDWGKTLEAVGVAPLLVQEATKL</sequence>
<proteinExistence type="predicted"/>